<keyword evidence="2" id="KW-1185">Reference proteome</keyword>
<evidence type="ECO:0000313" key="1">
    <source>
        <dbReference type="EMBL" id="KAK6755836.1"/>
    </source>
</evidence>
<proteinExistence type="predicted"/>
<organism evidence="1 2">
    <name type="scientific">Necator americanus</name>
    <name type="common">Human hookworm</name>
    <dbReference type="NCBI Taxonomy" id="51031"/>
    <lineage>
        <taxon>Eukaryota</taxon>
        <taxon>Metazoa</taxon>
        <taxon>Ecdysozoa</taxon>
        <taxon>Nematoda</taxon>
        <taxon>Chromadorea</taxon>
        <taxon>Rhabditida</taxon>
        <taxon>Rhabditina</taxon>
        <taxon>Rhabditomorpha</taxon>
        <taxon>Strongyloidea</taxon>
        <taxon>Ancylostomatidae</taxon>
        <taxon>Bunostominae</taxon>
        <taxon>Necator</taxon>
    </lineage>
</organism>
<comment type="caution">
    <text evidence="1">The sequence shown here is derived from an EMBL/GenBank/DDBJ whole genome shotgun (WGS) entry which is preliminary data.</text>
</comment>
<dbReference type="Proteomes" id="UP001303046">
    <property type="component" value="Unassembled WGS sequence"/>
</dbReference>
<accession>A0ABR1E132</accession>
<gene>
    <name evidence="1" type="primary">Necator_chrV.g19096</name>
    <name evidence="1" type="ORF">RB195_014304</name>
</gene>
<evidence type="ECO:0000313" key="2">
    <source>
        <dbReference type="Proteomes" id="UP001303046"/>
    </source>
</evidence>
<dbReference type="EMBL" id="JAVFWL010000005">
    <property type="protein sequence ID" value="KAK6755836.1"/>
    <property type="molecule type" value="Genomic_DNA"/>
</dbReference>
<reference evidence="1 2" key="1">
    <citation type="submission" date="2023-08" db="EMBL/GenBank/DDBJ databases">
        <title>A Necator americanus chromosomal reference genome.</title>
        <authorList>
            <person name="Ilik V."/>
            <person name="Petrzelkova K.J."/>
            <person name="Pardy F."/>
            <person name="Fuh T."/>
            <person name="Niatou-Singa F.S."/>
            <person name="Gouil Q."/>
            <person name="Baker L."/>
            <person name="Ritchie M.E."/>
            <person name="Jex A.R."/>
            <person name="Gazzola D."/>
            <person name="Li H."/>
            <person name="Toshio Fujiwara R."/>
            <person name="Zhan B."/>
            <person name="Aroian R.V."/>
            <person name="Pafco B."/>
            <person name="Schwarz E.M."/>
        </authorList>
    </citation>
    <scope>NUCLEOTIDE SEQUENCE [LARGE SCALE GENOMIC DNA]</scope>
    <source>
        <strain evidence="1 2">Aroian</strain>
        <tissue evidence="1">Whole animal</tissue>
    </source>
</reference>
<protein>
    <submittedName>
        <fullName evidence="1">Uncharacterized protein</fullName>
    </submittedName>
</protein>
<sequence>MFWSGSSTIGLSNIVKEPLVKKLAFDLVDRRLDVVHCRENGLSVATVELEMLPHPNWNVPPGRKRKFWREMVKEDLRQSALIGGSTETKRFAGIANRWLGSVRAVAENRTG</sequence>
<name>A0ABR1E132_NECAM</name>